<feature type="compositionally biased region" description="Polar residues" evidence="1">
    <location>
        <begin position="95"/>
        <end position="111"/>
    </location>
</feature>
<dbReference type="Proteomes" id="UP001341840">
    <property type="component" value="Unassembled WGS sequence"/>
</dbReference>
<accession>A0ABU6W956</accession>
<sequence length="111" mass="11962">MGEGMWLWVWSWRAEPHARMGWHVMVPGLGFKRSCSICPLMVVYTLSEPLRDLMVKRGTGPCNIPDVIEPSGDGGGGGVWGGDGQGGDSSPNDSNWSKSLTTCDTSSYLSL</sequence>
<keyword evidence="3" id="KW-1185">Reference proteome</keyword>
<evidence type="ECO:0000313" key="3">
    <source>
        <dbReference type="Proteomes" id="UP001341840"/>
    </source>
</evidence>
<evidence type="ECO:0000313" key="2">
    <source>
        <dbReference type="EMBL" id="MED6181889.1"/>
    </source>
</evidence>
<gene>
    <name evidence="2" type="ORF">PIB30_023558</name>
</gene>
<organism evidence="2 3">
    <name type="scientific">Stylosanthes scabra</name>
    <dbReference type="NCBI Taxonomy" id="79078"/>
    <lineage>
        <taxon>Eukaryota</taxon>
        <taxon>Viridiplantae</taxon>
        <taxon>Streptophyta</taxon>
        <taxon>Embryophyta</taxon>
        <taxon>Tracheophyta</taxon>
        <taxon>Spermatophyta</taxon>
        <taxon>Magnoliopsida</taxon>
        <taxon>eudicotyledons</taxon>
        <taxon>Gunneridae</taxon>
        <taxon>Pentapetalae</taxon>
        <taxon>rosids</taxon>
        <taxon>fabids</taxon>
        <taxon>Fabales</taxon>
        <taxon>Fabaceae</taxon>
        <taxon>Papilionoideae</taxon>
        <taxon>50 kb inversion clade</taxon>
        <taxon>dalbergioids sensu lato</taxon>
        <taxon>Dalbergieae</taxon>
        <taxon>Pterocarpus clade</taxon>
        <taxon>Stylosanthes</taxon>
    </lineage>
</organism>
<protein>
    <submittedName>
        <fullName evidence="2">Uncharacterized protein</fullName>
    </submittedName>
</protein>
<feature type="region of interest" description="Disordered" evidence="1">
    <location>
        <begin position="64"/>
        <end position="111"/>
    </location>
</feature>
<proteinExistence type="predicted"/>
<name>A0ABU6W956_9FABA</name>
<reference evidence="2 3" key="1">
    <citation type="journal article" date="2023" name="Plants (Basel)">
        <title>Bridging the Gap: Combining Genomics and Transcriptomics Approaches to Understand Stylosanthes scabra, an Orphan Legume from the Brazilian Caatinga.</title>
        <authorList>
            <person name="Ferreira-Neto J.R.C."/>
            <person name="da Silva M.D."/>
            <person name="Binneck E."/>
            <person name="de Melo N.F."/>
            <person name="da Silva R.H."/>
            <person name="de Melo A.L.T.M."/>
            <person name="Pandolfi V."/>
            <person name="Bustamante F.O."/>
            <person name="Brasileiro-Vidal A.C."/>
            <person name="Benko-Iseppon A.M."/>
        </authorList>
    </citation>
    <scope>NUCLEOTIDE SEQUENCE [LARGE SCALE GENOMIC DNA]</scope>
    <source>
        <tissue evidence="2">Leaves</tissue>
    </source>
</reference>
<comment type="caution">
    <text evidence="2">The sequence shown here is derived from an EMBL/GenBank/DDBJ whole genome shotgun (WGS) entry which is preliminary data.</text>
</comment>
<feature type="compositionally biased region" description="Gly residues" evidence="1">
    <location>
        <begin position="72"/>
        <end position="87"/>
    </location>
</feature>
<dbReference type="EMBL" id="JASCZI010181325">
    <property type="protein sequence ID" value="MED6181889.1"/>
    <property type="molecule type" value="Genomic_DNA"/>
</dbReference>
<evidence type="ECO:0000256" key="1">
    <source>
        <dbReference type="SAM" id="MobiDB-lite"/>
    </source>
</evidence>